<feature type="transmembrane region" description="Helical" evidence="6">
    <location>
        <begin position="20"/>
        <end position="42"/>
    </location>
</feature>
<evidence type="ECO:0000256" key="3">
    <source>
        <dbReference type="ARBA" id="ARBA00022989"/>
    </source>
</evidence>
<dbReference type="Pfam" id="PF13664">
    <property type="entry name" value="DUF4149"/>
    <property type="match status" value="1"/>
</dbReference>
<keyword evidence="4 6" id="KW-0472">Membrane</keyword>
<feature type="transmembrane region" description="Helical" evidence="6">
    <location>
        <begin position="185"/>
        <end position="202"/>
    </location>
</feature>
<evidence type="ECO:0000259" key="7">
    <source>
        <dbReference type="Pfam" id="PF13664"/>
    </source>
</evidence>
<keyword evidence="2 6" id="KW-0812">Transmembrane</keyword>
<evidence type="ECO:0000256" key="6">
    <source>
        <dbReference type="SAM" id="Phobius"/>
    </source>
</evidence>
<reference evidence="8" key="1">
    <citation type="submission" date="2022-06" db="EMBL/GenBank/DDBJ databases">
        <authorList>
            <consortium name="SYNGENTA / RWTH Aachen University"/>
        </authorList>
    </citation>
    <scope>NUCLEOTIDE SEQUENCE</scope>
</reference>
<dbReference type="PANTHER" id="PTHR23241:SF102">
    <property type="entry name" value="LD23009P"/>
    <property type="match status" value="1"/>
</dbReference>
<name>A0AAV0BFB7_PHAPC</name>
<dbReference type="Proteomes" id="UP001153365">
    <property type="component" value="Unassembled WGS sequence"/>
</dbReference>
<evidence type="ECO:0000256" key="2">
    <source>
        <dbReference type="ARBA" id="ARBA00022692"/>
    </source>
</evidence>
<comment type="caution">
    <text evidence="8">The sequence shown here is derived from an EMBL/GenBank/DDBJ whole genome shotgun (WGS) entry which is preliminary data.</text>
</comment>
<feature type="transmembrane region" description="Helical" evidence="6">
    <location>
        <begin position="62"/>
        <end position="78"/>
    </location>
</feature>
<proteinExistence type="predicted"/>
<keyword evidence="3 6" id="KW-1133">Transmembrane helix</keyword>
<keyword evidence="9" id="KW-1185">Reference proteome</keyword>
<dbReference type="GO" id="GO:0016020">
    <property type="term" value="C:membrane"/>
    <property type="evidence" value="ECO:0007669"/>
    <property type="project" value="UniProtKB-SubCell"/>
</dbReference>
<dbReference type="PANTHER" id="PTHR23241">
    <property type="entry name" value="LATE EMBRYOGENESIS ABUNDANT PLANTS LEA-RELATED"/>
    <property type="match status" value="1"/>
</dbReference>
<sequence length="206" mass="23102">MSDDDRLKLFKVLITSPRSLFNLLISINVGVGVWVSLVGGWVSYRNLPNPTFGKLQSKLLPAYFRLTTLSSTVLLLLFKTSNSIRFEHRSILSVSLLSMTLSSLLNLIFIGPKTTGIMNDRHSLRAKIRSKKLQSEKPGEIHHHDGESEREKDPLLDDEVDEVDKAQLIGLNKAFKKFHSVSTSLNLFGFLVPSFLTSLYVGHHGL</sequence>
<dbReference type="AlphaFoldDB" id="A0AAV0BFB7"/>
<feature type="region of interest" description="Disordered" evidence="5">
    <location>
        <begin position="133"/>
        <end position="155"/>
    </location>
</feature>
<protein>
    <recommendedName>
        <fullName evidence="7">TMEM205-like domain-containing protein</fullName>
    </recommendedName>
</protein>
<comment type="subcellular location">
    <subcellularLocation>
        <location evidence="1">Membrane</location>
    </subcellularLocation>
</comment>
<evidence type="ECO:0000256" key="4">
    <source>
        <dbReference type="ARBA" id="ARBA00023136"/>
    </source>
</evidence>
<gene>
    <name evidence="8" type="ORF">PPACK8108_LOCUS20014</name>
</gene>
<accession>A0AAV0BFB7</accession>
<feature type="domain" description="TMEM205-like" evidence="7">
    <location>
        <begin position="23"/>
        <end position="122"/>
    </location>
</feature>
<feature type="transmembrane region" description="Helical" evidence="6">
    <location>
        <begin position="90"/>
        <end position="110"/>
    </location>
</feature>
<evidence type="ECO:0000256" key="5">
    <source>
        <dbReference type="SAM" id="MobiDB-lite"/>
    </source>
</evidence>
<evidence type="ECO:0000256" key="1">
    <source>
        <dbReference type="ARBA" id="ARBA00004370"/>
    </source>
</evidence>
<organism evidence="8 9">
    <name type="scientific">Phakopsora pachyrhizi</name>
    <name type="common">Asian soybean rust disease fungus</name>
    <dbReference type="NCBI Taxonomy" id="170000"/>
    <lineage>
        <taxon>Eukaryota</taxon>
        <taxon>Fungi</taxon>
        <taxon>Dikarya</taxon>
        <taxon>Basidiomycota</taxon>
        <taxon>Pucciniomycotina</taxon>
        <taxon>Pucciniomycetes</taxon>
        <taxon>Pucciniales</taxon>
        <taxon>Phakopsoraceae</taxon>
        <taxon>Phakopsora</taxon>
    </lineage>
</organism>
<dbReference type="InterPro" id="IPR053009">
    <property type="entry name" value="Xanthocillin_Biosynth-Assoc"/>
</dbReference>
<dbReference type="InterPro" id="IPR025423">
    <property type="entry name" value="TMEM205-like"/>
</dbReference>
<evidence type="ECO:0000313" key="9">
    <source>
        <dbReference type="Proteomes" id="UP001153365"/>
    </source>
</evidence>
<dbReference type="EMBL" id="CALTRL010005724">
    <property type="protein sequence ID" value="CAH7685482.1"/>
    <property type="molecule type" value="Genomic_DNA"/>
</dbReference>
<evidence type="ECO:0000313" key="8">
    <source>
        <dbReference type="EMBL" id="CAH7685482.1"/>
    </source>
</evidence>